<organism evidence="1 2">
    <name type="scientific">Apatococcus fuscideae</name>
    <dbReference type="NCBI Taxonomy" id="2026836"/>
    <lineage>
        <taxon>Eukaryota</taxon>
        <taxon>Viridiplantae</taxon>
        <taxon>Chlorophyta</taxon>
        <taxon>core chlorophytes</taxon>
        <taxon>Trebouxiophyceae</taxon>
        <taxon>Chlorellales</taxon>
        <taxon>Chlorellaceae</taxon>
        <taxon>Apatococcus</taxon>
    </lineage>
</organism>
<dbReference type="Proteomes" id="UP001485043">
    <property type="component" value="Unassembled WGS sequence"/>
</dbReference>
<sequence>MRQSKLSMKSIDRADVGLHDERHGRHTVGLSSSRSVAVAVAARLKAALIPPTILWHGSMLILVDMSDLAQATPTTSHDLVQGFWGRCISYMRIRI</sequence>
<dbReference type="AlphaFoldDB" id="A0AAW1SJ99"/>
<reference evidence="1 2" key="1">
    <citation type="journal article" date="2024" name="Nat. Commun.">
        <title>Phylogenomics reveals the evolutionary origins of lichenization in chlorophyte algae.</title>
        <authorList>
            <person name="Puginier C."/>
            <person name="Libourel C."/>
            <person name="Otte J."/>
            <person name="Skaloud P."/>
            <person name="Haon M."/>
            <person name="Grisel S."/>
            <person name="Petersen M."/>
            <person name="Berrin J.G."/>
            <person name="Delaux P.M."/>
            <person name="Dal Grande F."/>
            <person name="Keller J."/>
        </authorList>
    </citation>
    <scope>NUCLEOTIDE SEQUENCE [LARGE SCALE GENOMIC DNA]</scope>
    <source>
        <strain evidence="1 2">SAG 2523</strain>
    </source>
</reference>
<dbReference type="EMBL" id="JALJOV010001583">
    <property type="protein sequence ID" value="KAK9846030.1"/>
    <property type="molecule type" value="Genomic_DNA"/>
</dbReference>
<gene>
    <name evidence="1" type="ORF">WJX84_010310</name>
</gene>
<protein>
    <submittedName>
        <fullName evidence="1">Uncharacterized protein</fullName>
    </submittedName>
</protein>
<comment type="caution">
    <text evidence="1">The sequence shown here is derived from an EMBL/GenBank/DDBJ whole genome shotgun (WGS) entry which is preliminary data.</text>
</comment>
<name>A0AAW1SJ99_9CHLO</name>
<keyword evidence="2" id="KW-1185">Reference proteome</keyword>
<proteinExistence type="predicted"/>
<accession>A0AAW1SJ99</accession>
<evidence type="ECO:0000313" key="2">
    <source>
        <dbReference type="Proteomes" id="UP001485043"/>
    </source>
</evidence>
<evidence type="ECO:0000313" key="1">
    <source>
        <dbReference type="EMBL" id="KAK9846030.1"/>
    </source>
</evidence>